<keyword evidence="3" id="KW-1185">Reference proteome</keyword>
<comment type="caution">
    <text evidence="2">The sequence shown here is derived from an EMBL/GenBank/DDBJ whole genome shotgun (WGS) entry which is preliminary data.</text>
</comment>
<keyword evidence="1" id="KW-1133">Transmembrane helix</keyword>
<proteinExistence type="predicted"/>
<protein>
    <submittedName>
        <fullName evidence="2">Uncharacterized protein</fullName>
    </submittedName>
</protein>
<feature type="transmembrane region" description="Helical" evidence="1">
    <location>
        <begin position="259"/>
        <end position="279"/>
    </location>
</feature>
<keyword evidence="1" id="KW-0472">Membrane</keyword>
<name>A0A318JRH3_9NOCA</name>
<evidence type="ECO:0000313" key="3">
    <source>
        <dbReference type="Proteomes" id="UP000247569"/>
    </source>
</evidence>
<evidence type="ECO:0000313" key="2">
    <source>
        <dbReference type="EMBL" id="PXX54060.1"/>
    </source>
</evidence>
<reference evidence="2 3" key="1">
    <citation type="submission" date="2018-05" db="EMBL/GenBank/DDBJ databases">
        <title>Genomic Encyclopedia of Type Strains, Phase IV (KMG-IV): sequencing the most valuable type-strain genomes for metagenomic binning, comparative biology and taxonomic classification.</title>
        <authorList>
            <person name="Goeker M."/>
        </authorList>
    </citation>
    <scope>NUCLEOTIDE SEQUENCE [LARGE SCALE GENOMIC DNA]</scope>
    <source>
        <strain evidence="2 3">DSM 44704</strain>
    </source>
</reference>
<organism evidence="2 3">
    <name type="scientific">Nocardia tenerifensis</name>
    <dbReference type="NCBI Taxonomy" id="228006"/>
    <lineage>
        <taxon>Bacteria</taxon>
        <taxon>Bacillati</taxon>
        <taxon>Actinomycetota</taxon>
        <taxon>Actinomycetes</taxon>
        <taxon>Mycobacteriales</taxon>
        <taxon>Nocardiaceae</taxon>
        <taxon>Nocardia</taxon>
    </lineage>
</organism>
<dbReference type="AlphaFoldDB" id="A0A318JRH3"/>
<dbReference type="RefSeq" id="WP_246003235.1">
    <property type="nucleotide sequence ID" value="NZ_QJKF01000025.1"/>
</dbReference>
<feature type="transmembrane region" description="Helical" evidence="1">
    <location>
        <begin position="232"/>
        <end position="253"/>
    </location>
</feature>
<accession>A0A318JRH3</accession>
<evidence type="ECO:0000256" key="1">
    <source>
        <dbReference type="SAM" id="Phobius"/>
    </source>
</evidence>
<keyword evidence="1" id="KW-0812">Transmembrane</keyword>
<dbReference type="Proteomes" id="UP000247569">
    <property type="component" value="Unassembled WGS sequence"/>
</dbReference>
<sequence length="326" mass="32372">MIGLRPSRRRTLVAPARTATRTAELVAATLVPISATTLIGHRRLASPTRTYPVSTAPTDFVTTATARTAARLRAAGRRLVATVGPNTTIAATVIAPGTAPTTVAHVAGPPALVHIDAAIVWSHIATAGTATRLCAAGRQPVITAGQLRAAGRHLVATVGPNTTIAATVIAPGTAPTTVAHVAGPPAVALIDAAIARVPITTCGTSAPHATDFTGTASIGAAEVDSGHVDGRLAAWTAVVAFGTAGSVAATHLAAGLARWTALASLGTAAFVGSAHLLIVGAESATARPRPVGPSTAIALVSATSIARLGALPLSPLRFAAFSLERG</sequence>
<dbReference type="EMBL" id="QJKF01000025">
    <property type="protein sequence ID" value="PXX54060.1"/>
    <property type="molecule type" value="Genomic_DNA"/>
</dbReference>
<gene>
    <name evidence="2" type="ORF">DFR70_12541</name>
</gene>